<evidence type="ECO:0000256" key="6">
    <source>
        <dbReference type="ARBA" id="ARBA00022839"/>
    </source>
</evidence>
<organism evidence="11 12">
    <name type="scientific">Henosepilachna vigintioctopunctata</name>
    <dbReference type="NCBI Taxonomy" id="420089"/>
    <lineage>
        <taxon>Eukaryota</taxon>
        <taxon>Metazoa</taxon>
        <taxon>Ecdysozoa</taxon>
        <taxon>Arthropoda</taxon>
        <taxon>Hexapoda</taxon>
        <taxon>Insecta</taxon>
        <taxon>Pterygota</taxon>
        <taxon>Neoptera</taxon>
        <taxon>Endopterygota</taxon>
        <taxon>Coleoptera</taxon>
        <taxon>Polyphaga</taxon>
        <taxon>Cucujiformia</taxon>
        <taxon>Coccinelloidea</taxon>
        <taxon>Coccinellidae</taxon>
        <taxon>Epilachninae</taxon>
        <taxon>Epilachnini</taxon>
        <taxon>Henosepilachna</taxon>
    </lineage>
</organism>
<dbReference type="PANTHER" id="PTHR12415">
    <property type="entry name" value="TYROSYL-DNA PHOSPHODIESTERASE 1"/>
    <property type="match status" value="1"/>
</dbReference>
<dbReference type="SUPFAM" id="SSF56024">
    <property type="entry name" value="Phospholipase D/nuclease"/>
    <property type="match status" value="1"/>
</dbReference>
<keyword evidence="4" id="KW-0227">DNA damage</keyword>
<evidence type="ECO:0000256" key="8">
    <source>
        <dbReference type="ARBA" id="ARBA00023242"/>
    </source>
</evidence>
<evidence type="ECO:0000256" key="5">
    <source>
        <dbReference type="ARBA" id="ARBA00022801"/>
    </source>
</evidence>
<keyword evidence="12" id="KW-1185">Reference proteome</keyword>
<feature type="binding site" evidence="10">
    <location>
        <position position="91"/>
    </location>
    <ligand>
        <name>substrate</name>
    </ligand>
</feature>
<evidence type="ECO:0000313" key="11">
    <source>
        <dbReference type="EMBL" id="KAK9886366.1"/>
    </source>
</evidence>
<dbReference type="Pfam" id="PF06087">
    <property type="entry name" value="Tyr-DNA_phospho"/>
    <property type="match status" value="1"/>
</dbReference>
<dbReference type="Proteomes" id="UP001431783">
    <property type="component" value="Unassembled WGS sequence"/>
</dbReference>
<sequence>MYFKPTQRENSIHFSDLLCPSLEKLKGTLQINYKVDFEWLINQYQFKHVDSLPITIVGGDGSLFEEYMKENFSPQITHYSPNMERGLHHTKIGIHLYDDDSLRVIVSTANLYQEDWDTRNQALWLSPRCPPMNDDSTNNGDSPTGFKNQLLKYLKAYDIECLNRG</sequence>
<dbReference type="GO" id="GO:0003697">
    <property type="term" value="F:single-stranded DNA binding"/>
    <property type="evidence" value="ECO:0007669"/>
    <property type="project" value="TreeGrafter"/>
</dbReference>
<dbReference type="GO" id="GO:0017005">
    <property type="term" value="F:3'-tyrosyl-DNA phosphodiesterase activity"/>
    <property type="evidence" value="ECO:0007669"/>
    <property type="project" value="TreeGrafter"/>
</dbReference>
<dbReference type="PANTHER" id="PTHR12415:SF0">
    <property type="entry name" value="TYROSYL-DNA PHOSPHODIESTERASE 1"/>
    <property type="match status" value="1"/>
</dbReference>
<evidence type="ECO:0000256" key="10">
    <source>
        <dbReference type="PIRSR" id="PIRSR610347-2"/>
    </source>
</evidence>
<keyword evidence="6" id="KW-0269">Exonuclease</keyword>
<comment type="subcellular location">
    <subcellularLocation>
        <location evidence="1">Nucleus</location>
    </subcellularLocation>
</comment>
<dbReference type="GO" id="GO:0003690">
    <property type="term" value="F:double-stranded DNA binding"/>
    <property type="evidence" value="ECO:0007669"/>
    <property type="project" value="TreeGrafter"/>
</dbReference>
<evidence type="ECO:0000256" key="7">
    <source>
        <dbReference type="ARBA" id="ARBA00023204"/>
    </source>
</evidence>
<dbReference type="GO" id="GO:0006281">
    <property type="term" value="P:DNA repair"/>
    <property type="evidence" value="ECO:0007669"/>
    <property type="project" value="UniProtKB-KW"/>
</dbReference>
<feature type="active site" description="Nucleophile" evidence="9">
    <location>
        <position position="89"/>
    </location>
</feature>
<proteinExistence type="inferred from homology"/>
<evidence type="ECO:0000256" key="2">
    <source>
        <dbReference type="ARBA" id="ARBA00010205"/>
    </source>
</evidence>
<evidence type="ECO:0000313" key="12">
    <source>
        <dbReference type="Proteomes" id="UP001431783"/>
    </source>
</evidence>
<evidence type="ECO:0000256" key="1">
    <source>
        <dbReference type="ARBA" id="ARBA00004123"/>
    </source>
</evidence>
<dbReference type="InterPro" id="IPR010347">
    <property type="entry name" value="Tdp1"/>
</dbReference>
<name>A0AAW1V2R0_9CUCU</name>
<dbReference type="Gene3D" id="3.30.870.10">
    <property type="entry name" value="Endonuclease Chain A"/>
    <property type="match status" value="1"/>
</dbReference>
<evidence type="ECO:0008006" key="13">
    <source>
        <dbReference type="Google" id="ProtNLM"/>
    </source>
</evidence>
<evidence type="ECO:0000256" key="3">
    <source>
        <dbReference type="ARBA" id="ARBA00022722"/>
    </source>
</evidence>
<dbReference type="GO" id="GO:0005634">
    <property type="term" value="C:nucleus"/>
    <property type="evidence" value="ECO:0007669"/>
    <property type="project" value="UniProtKB-SubCell"/>
</dbReference>
<dbReference type="GO" id="GO:0004527">
    <property type="term" value="F:exonuclease activity"/>
    <property type="evidence" value="ECO:0007669"/>
    <property type="project" value="UniProtKB-KW"/>
</dbReference>
<keyword evidence="8" id="KW-0539">Nucleus</keyword>
<keyword evidence="7" id="KW-0234">DNA repair</keyword>
<comment type="similarity">
    <text evidence="2">Belongs to the tyrosyl-DNA phosphodiesterase family.</text>
</comment>
<dbReference type="EMBL" id="JARQZJ010000099">
    <property type="protein sequence ID" value="KAK9886366.1"/>
    <property type="molecule type" value="Genomic_DNA"/>
</dbReference>
<evidence type="ECO:0000256" key="4">
    <source>
        <dbReference type="ARBA" id="ARBA00022763"/>
    </source>
</evidence>
<keyword evidence="5" id="KW-0378">Hydrolase</keyword>
<gene>
    <name evidence="11" type="ORF">WA026_015883</name>
</gene>
<comment type="caution">
    <text evidence="11">The sequence shown here is derived from an EMBL/GenBank/DDBJ whole genome shotgun (WGS) entry which is preliminary data.</text>
</comment>
<evidence type="ECO:0000256" key="9">
    <source>
        <dbReference type="PIRSR" id="PIRSR610347-1"/>
    </source>
</evidence>
<reference evidence="11 12" key="1">
    <citation type="submission" date="2023-03" db="EMBL/GenBank/DDBJ databases">
        <title>Genome insight into feeding habits of ladybird beetles.</title>
        <authorList>
            <person name="Li H.-S."/>
            <person name="Huang Y.-H."/>
            <person name="Pang H."/>
        </authorList>
    </citation>
    <scope>NUCLEOTIDE SEQUENCE [LARGE SCALE GENOMIC DNA]</scope>
    <source>
        <strain evidence="11">SYSU_2023b</strain>
        <tissue evidence="11">Whole body</tissue>
    </source>
</reference>
<protein>
    <recommendedName>
        <fullName evidence="13">Tyrosyl-DNA phosphodiesterase</fullName>
    </recommendedName>
</protein>
<accession>A0AAW1V2R0</accession>
<dbReference type="AlphaFoldDB" id="A0AAW1V2R0"/>
<keyword evidence="3" id="KW-0540">Nuclease</keyword>